<dbReference type="InterPro" id="IPR001763">
    <property type="entry name" value="Rhodanese-like_dom"/>
</dbReference>
<dbReference type="PANTHER" id="PTHR43031:SF1">
    <property type="entry name" value="PYRIDINE NUCLEOTIDE-DISULPHIDE OXIDOREDUCTASE"/>
    <property type="match status" value="1"/>
</dbReference>
<keyword evidence="3" id="KW-1185">Reference proteome</keyword>
<dbReference type="PROSITE" id="PS50206">
    <property type="entry name" value="RHODANESE_3"/>
    <property type="match status" value="1"/>
</dbReference>
<dbReference type="EMBL" id="JABFTT010000005">
    <property type="protein sequence ID" value="MCE8020101.1"/>
    <property type="molecule type" value="Genomic_DNA"/>
</dbReference>
<evidence type="ECO:0000259" key="1">
    <source>
        <dbReference type="PROSITE" id="PS50206"/>
    </source>
</evidence>
<evidence type="ECO:0000313" key="3">
    <source>
        <dbReference type="Proteomes" id="UP001320122"/>
    </source>
</evidence>
<reference evidence="2 3" key="1">
    <citation type="journal article" date="2021" name="Front. Microbiol.">
        <title>Aerobic Denitrification and Heterotrophic Sulfur Oxidation in the Genus Halomonas Revealed by Six Novel Species Characterizations and Genome-Based Analysis.</title>
        <authorList>
            <person name="Wang L."/>
            <person name="Shao Z."/>
        </authorList>
    </citation>
    <scope>NUCLEOTIDE SEQUENCE [LARGE SCALE GENOMIC DNA]</scope>
    <source>
        <strain evidence="2 3">MCCC 1A11036</strain>
    </source>
</reference>
<dbReference type="InterPro" id="IPR036873">
    <property type="entry name" value="Rhodanese-like_dom_sf"/>
</dbReference>
<comment type="caution">
    <text evidence="2">The sequence shown here is derived from an EMBL/GenBank/DDBJ whole genome shotgun (WGS) entry which is preliminary data.</text>
</comment>
<name>A0ABS9AEF2_9GAMM</name>
<dbReference type="RefSeq" id="WP_234273466.1">
    <property type="nucleotide sequence ID" value="NZ_JABFTT010000005.1"/>
</dbReference>
<proteinExistence type="predicted"/>
<dbReference type="Proteomes" id="UP001320122">
    <property type="component" value="Unassembled WGS sequence"/>
</dbReference>
<protein>
    <submittedName>
        <fullName evidence="2">Rhodanese-like domain-containing protein</fullName>
    </submittedName>
</protein>
<sequence>MAKHSDEFLRLANDARQRITEVSPAEACKRVAEGAVLLDVRDKEEFEAGHIEGAMNISRGTLEMRIGEIAPDKQAPIVCHCGDGNRGALAADALQKMGYTQVVSIEGGLKAYQADDDPVSGSDS</sequence>
<dbReference type="SUPFAM" id="SSF52821">
    <property type="entry name" value="Rhodanese/Cell cycle control phosphatase"/>
    <property type="match status" value="1"/>
</dbReference>
<dbReference type="Pfam" id="PF00581">
    <property type="entry name" value="Rhodanese"/>
    <property type="match status" value="1"/>
</dbReference>
<dbReference type="CDD" id="cd00158">
    <property type="entry name" value="RHOD"/>
    <property type="match status" value="1"/>
</dbReference>
<feature type="domain" description="Rhodanese" evidence="1">
    <location>
        <begin position="31"/>
        <end position="121"/>
    </location>
</feature>
<gene>
    <name evidence="2" type="ORF">HOP51_08225</name>
</gene>
<organism evidence="2 3">
    <name type="scientific">Billgrantia zhangzhouensis</name>
    <dbReference type="NCBI Taxonomy" id="2733481"/>
    <lineage>
        <taxon>Bacteria</taxon>
        <taxon>Pseudomonadati</taxon>
        <taxon>Pseudomonadota</taxon>
        <taxon>Gammaproteobacteria</taxon>
        <taxon>Oceanospirillales</taxon>
        <taxon>Halomonadaceae</taxon>
        <taxon>Billgrantia</taxon>
    </lineage>
</organism>
<dbReference type="PANTHER" id="PTHR43031">
    <property type="entry name" value="FAD-DEPENDENT OXIDOREDUCTASE"/>
    <property type="match status" value="1"/>
</dbReference>
<dbReference type="Gene3D" id="3.40.250.10">
    <property type="entry name" value="Rhodanese-like domain"/>
    <property type="match status" value="1"/>
</dbReference>
<accession>A0ABS9AEF2</accession>
<dbReference type="InterPro" id="IPR050229">
    <property type="entry name" value="GlpE_sulfurtransferase"/>
</dbReference>
<dbReference type="SMART" id="SM00450">
    <property type="entry name" value="RHOD"/>
    <property type="match status" value="1"/>
</dbReference>
<evidence type="ECO:0000313" key="2">
    <source>
        <dbReference type="EMBL" id="MCE8020101.1"/>
    </source>
</evidence>